<accession>A0A0A8ZAE5</accession>
<dbReference type="AlphaFoldDB" id="A0A0A8ZAE5"/>
<feature type="signal peptide" evidence="1">
    <location>
        <begin position="1"/>
        <end position="18"/>
    </location>
</feature>
<dbReference type="EMBL" id="GBRH01264205">
    <property type="protein sequence ID" value="JAD33690.1"/>
    <property type="molecule type" value="Transcribed_RNA"/>
</dbReference>
<evidence type="ECO:0000256" key="1">
    <source>
        <dbReference type="SAM" id="SignalP"/>
    </source>
</evidence>
<sequence length="50" mass="5860">MSSFSSFLSFLLLNEVDNFQVYYESGEEIKHRYCHSCYCSATIVLSFFSE</sequence>
<evidence type="ECO:0000313" key="2">
    <source>
        <dbReference type="EMBL" id="JAD33690.1"/>
    </source>
</evidence>
<proteinExistence type="predicted"/>
<reference evidence="2" key="2">
    <citation type="journal article" date="2015" name="Data Brief">
        <title>Shoot transcriptome of the giant reed, Arundo donax.</title>
        <authorList>
            <person name="Barrero R.A."/>
            <person name="Guerrero F.D."/>
            <person name="Moolhuijzen P."/>
            <person name="Goolsby J.A."/>
            <person name="Tidwell J."/>
            <person name="Bellgard S.E."/>
            <person name="Bellgard M.I."/>
        </authorList>
    </citation>
    <scope>NUCLEOTIDE SEQUENCE</scope>
    <source>
        <tissue evidence="2">Shoot tissue taken approximately 20 cm above the soil surface</tissue>
    </source>
</reference>
<reference evidence="2" key="1">
    <citation type="submission" date="2014-09" db="EMBL/GenBank/DDBJ databases">
        <authorList>
            <person name="Magalhaes I.L.F."/>
            <person name="Oliveira U."/>
            <person name="Santos F.R."/>
            <person name="Vidigal T.H.D.A."/>
            <person name="Brescovit A.D."/>
            <person name="Santos A.J."/>
        </authorList>
    </citation>
    <scope>NUCLEOTIDE SEQUENCE</scope>
    <source>
        <tissue evidence="2">Shoot tissue taken approximately 20 cm above the soil surface</tissue>
    </source>
</reference>
<protein>
    <submittedName>
        <fullName evidence="2">Uncharacterized protein</fullName>
    </submittedName>
</protein>
<name>A0A0A8ZAE5_ARUDO</name>
<organism evidence="2">
    <name type="scientific">Arundo donax</name>
    <name type="common">Giant reed</name>
    <name type="synonym">Donax arundinaceus</name>
    <dbReference type="NCBI Taxonomy" id="35708"/>
    <lineage>
        <taxon>Eukaryota</taxon>
        <taxon>Viridiplantae</taxon>
        <taxon>Streptophyta</taxon>
        <taxon>Embryophyta</taxon>
        <taxon>Tracheophyta</taxon>
        <taxon>Spermatophyta</taxon>
        <taxon>Magnoliopsida</taxon>
        <taxon>Liliopsida</taxon>
        <taxon>Poales</taxon>
        <taxon>Poaceae</taxon>
        <taxon>PACMAD clade</taxon>
        <taxon>Arundinoideae</taxon>
        <taxon>Arundineae</taxon>
        <taxon>Arundo</taxon>
    </lineage>
</organism>
<keyword evidence="1" id="KW-0732">Signal</keyword>
<feature type="chain" id="PRO_5002042336" evidence="1">
    <location>
        <begin position="19"/>
        <end position="50"/>
    </location>
</feature>